<comment type="caution">
    <text evidence="3">The sequence shown here is derived from an EMBL/GenBank/DDBJ whole genome shotgun (WGS) entry which is preliminary data.</text>
</comment>
<feature type="compositionally biased region" description="Polar residues" evidence="1">
    <location>
        <begin position="8"/>
        <end position="30"/>
    </location>
</feature>
<protein>
    <submittedName>
        <fullName evidence="3">Uncharacterized protein</fullName>
    </submittedName>
</protein>
<proteinExistence type="predicted"/>
<name>A0ABR3VWF7_9PEZI</name>
<feature type="transmembrane region" description="Helical" evidence="2">
    <location>
        <begin position="127"/>
        <end position="147"/>
    </location>
</feature>
<keyword evidence="2" id="KW-1133">Transmembrane helix</keyword>
<keyword evidence="2" id="KW-0472">Membrane</keyword>
<dbReference type="EMBL" id="JAWRVE010000257">
    <property type="protein sequence ID" value="KAL1846855.1"/>
    <property type="molecule type" value="Genomic_DNA"/>
</dbReference>
<dbReference type="PANTHER" id="PTHR42044:SF2">
    <property type="entry name" value="DUF676 DOMAIN-CONTAINING PROTEIN"/>
    <property type="match status" value="1"/>
</dbReference>
<dbReference type="PANTHER" id="PTHR42044">
    <property type="entry name" value="DUF676 DOMAIN-CONTAINING PROTEIN-RELATED"/>
    <property type="match status" value="1"/>
</dbReference>
<evidence type="ECO:0000313" key="3">
    <source>
        <dbReference type="EMBL" id="KAL1846855.1"/>
    </source>
</evidence>
<sequence>MPWLSPLDSPTVSPRSGGFSSRLTNGVNSPGHQGQMPLAVTFIPSLIDGACGTLPNPRRSAMERMRGDMSHAVALLPDMLRAAAPRRWGSVSRIEMLEMAQHTCLAMLEMGVLACAVPLWACLPGVLFAAWVGCCMSVIMGMVWMLNGRGSGRQMVRSTAAGDWMMGQEMEDERWFFVGGMGMSSRTTAQSTLPMLSKLFNRTIMSACAPTYGLPFDFLTLLLQRSLNTMMPSPTTNAMYAQIRASLLDRSISRTVVLAHNSGAICASQVLRQLYSDISTDKISKLEIYTFGAAATEFVTPLGGGASAAPVVSSDSSSKKHVTGQQQHQQMHAAGVAEAREPHIEHFAFANDPLARMGVLRSVREDLEGRFCGGVFVLNCPGAAHHGADTAARKIAPGPMMSMVDYMSCLFPQQQQQHASGSSSSILDCMMAIDRDTAEKREFAAMANQNNSNCSGGNKSRTKRLSWTGLGATANGMKGNMDGVVGLEMARMGCRECEGHRGREVSRLVKYVGFQGQLSSMDRRDVGEASGVGKAH</sequence>
<evidence type="ECO:0000256" key="2">
    <source>
        <dbReference type="SAM" id="Phobius"/>
    </source>
</evidence>
<keyword evidence="2" id="KW-0812">Transmembrane</keyword>
<accession>A0ABR3VWF7</accession>
<gene>
    <name evidence="3" type="ORF">Daus18300_014140</name>
</gene>
<keyword evidence="4" id="KW-1185">Reference proteome</keyword>
<evidence type="ECO:0000256" key="1">
    <source>
        <dbReference type="SAM" id="MobiDB-lite"/>
    </source>
</evidence>
<dbReference type="Proteomes" id="UP001583177">
    <property type="component" value="Unassembled WGS sequence"/>
</dbReference>
<organism evidence="3 4">
    <name type="scientific">Diaporthe australafricana</name>
    <dbReference type="NCBI Taxonomy" id="127596"/>
    <lineage>
        <taxon>Eukaryota</taxon>
        <taxon>Fungi</taxon>
        <taxon>Dikarya</taxon>
        <taxon>Ascomycota</taxon>
        <taxon>Pezizomycotina</taxon>
        <taxon>Sordariomycetes</taxon>
        <taxon>Sordariomycetidae</taxon>
        <taxon>Diaporthales</taxon>
        <taxon>Diaporthaceae</taxon>
        <taxon>Diaporthe</taxon>
    </lineage>
</organism>
<feature type="region of interest" description="Disordered" evidence="1">
    <location>
        <begin position="1"/>
        <end position="30"/>
    </location>
</feature>
<reference evidence="3 4" key="1">
    <citation type="journal article" date="2024" name="IMA Fungus">
        <title>IMA Genome - F19 : A genome assembly and annotation guide to empower mycologists, including annotated draft genome sequences of Ceratocystis pirilliformis, Diaporthe australafricana, Fusarium ophioides, Paecilomyces lecythidis, and Sporothrix stenoceras.</title>
        <authorList>
            <person name="Aylward J."/>
            <person name="Wilson A.M."/>
            <person name="Visagie C.M."/>
            <person name="Spraker J."/>
            <person name="Barnes I."/>
            <person name="Buitendag C."/>
            <person name="Ceriani C."/>
            <person name="Del Mar Angel L."/>
            <person name="du Plessis D."/>
            <person name="Fuchs T."/>
            <person name="Gasser K."/>
            <person name="Kramer D."/>
            <person name="Li W."/>
            <person name="Munsamy K."/>
            <person name="Piso A."/>
            <person name="Price J.L."/>
            <person name="Sonnekus B."/>
            <person name="Thomas C."/>
            <person name="van der Nest A."/>
            <person name="van Dijk A."/>
            <person name="van Heerden A."/>
            <person name="van Vuuren N."/>
            <person name="Yilmaz N."/>
            <person name="Duong T.A."/>
            <person name="van der Merwe N.A."/>
            <person name="Wingfield M.J."/>
            <person name="Wingfield B.D."/>
        </authorList>
    </citation>
    <scope>NUCLEOTIDE SEQUENCE [LARGE SCALE GENOMIC DNA]</scope>
    <source>
        <strain evidence="3 4">CMW 18300</strain>
    </source>
</reference>
<feature type="transmembrane region" description="Helical" evidence="2">
    <location>
        <begin position="103"/>
        <end position="121"/>
    </location>
</feature>
<evidence type="ECO:0000313" key="4">
    <source>
        <dbReference type="Proteomes" id="UP001583177"/>
    </source>
</evidence>